<feature type="compositionally biased region" description="Basic and acidic residues" evidence="1">
    <location>
        <begin position="737"/>
        <end position="752"/>
    </location>
</feature>
<keyword evidence="2" id="KW-1133">Transmembrane helix</keyword>
<feature type="compositionally biased region" description="Basic and acidic residues" evidence="1">
    <location>
        <begin position="763"/>
        <end position="784"/>
    </location>
</feature>
<comment type="caution">
    <text evidence="4">The sequence shown here is derived from an EMBL/GenBank/DDBJ whole genome shotgun (WGS) entry which is preliminary data.</text>
</comment>
<sequence>MKDENNSGYIKSVVLPSIAGFFRKLKDGFRAEKVFSILFILSFFVVIAAMLFTTLDRGGLAYLNLDEFAVGRVAERDVVADRAISYTDQAATEIRKAARLQTIAPIFRQDTELVSDTLKKYDEFVSFTLALHNETASIFEARMQEQYPGFFNTQVLKNLQQQKQFNGILSAAQTIVKQLMAVGIAEFPEKGLEGFNQSEITLLTRNGNNREYINIQTSAVIKKENLDAYIKNAIRSLSTSLDPEITAALIRPFLQPTIIYDEKETEVRVQETLKQVQPVIVTIQKNQKIIKRGFIITTENYRQLQAYSDAGNYLDLSKFLGLSAFILCLYIVGAFMFSLQATGERLQESRKVFLLMISLAVYLIVLFTAKALSLVQALDIIPFIPAALTAMLVATLISTRIAIRIVFLIMLIVLTATGFKLEPALFALFSGLSAVSLTNLTGRRMDLIKTACQLAVIHPIITFVLCSMFPDSYGDFVFVLFGSVINGFISGIFVLGFLPILEDRMNTPTCFRLMELSDLNSPTMKQMLLTASGTYNHTMMVATLAEAACREIGADALLARVGAYYHDIGKMANSEYFVENQTSYNKHLDLNPRLSAAIIRSHVKIGVEKAESMRLPREVIDIIGQHHGNSLVQYFYAKAKELDPNVSPKDFSYPGQPPRTKEAAVVMLADVSEAACRTLDHPSVPRLEKFIAKLVKGKMESGQLDNCDLTLRELRIIQESFVTTLAGYYHSRIKYPNQKDPDEKEGEGKTAGEKNMVQGAAEKTADEKSAESEAASEKESEKKLVPQGFPVMKGISPGVKNYLEIDLGLESPETSASEAGQSSTAAPEQTAALTPNQQEGKDNKEERNE</sequence>
<keyword evidence="2" id="KW-0472">Membrane</keyword>
<dbReference type="PANTHER" id="PTHR36442:SF1">
    <property type="entry name" value="CYCLIC-DI-AMP PHOSPHODIESTERASE PGPH"/>
    <property type="match status" value="1"/>
</dbReference>
<keyword evidence="2" id="KW-0812">Transmembrane</keyword>
<proteinExistence type="predicted"/>
<dbReference type="SUPFAM" id="SSF109604">
    <property type="entry name" value="HD-domain/PDEase-like"/>
    <property type="match status" value="1"/>
</dbReference>
<dbReference type="Proteomes" id="UP000014605">
    <property type="component" value="Unassembled WGS sequence"/>
</dbReference>
<dbReference type="SMART" id="SM00471">
    <property type="entry name" value="HDc"/>
    <property type="match status" value="1"/>
</dbReference>
<feature type="region of interest" description="Disordered" evidence="1">
    <location>
        <begin position="810"/>
        <end position="849"/>
    </location>
</feature>
<dbReference type="Gene3D" id="1.10.3210.10">
    <property type="entry name" value="Hypothetical protein af1432"/>
    <property type="match status" value="1"/>
</dbReference>
<dbReference type="GeneID" id="301460889"/>
<dbReference type="InterPro" id="IPR011624">
    <property type="entry name" value="Metal-dep_PHydrolase_7TM_extra"/>
</dbReference>
<keyword evidence="5" id="KW-1185">Reference proteome</keyword>
<evidence type="ECO:0000313" key="4">
    <source>
        <dbReference type="EMBL" id="EPF47422.1"/>
    </source>
</evidence>
<feature type="transmembrane region" description="Helical" evidence="2">
    <location>
        <begin position="351"/>
        <end position="369"/>
    </location>
</feature>
<feature type="compositionally biased region" description="Basic and acidic residues" evidence="1">
    <location>
        <begin position="839"/>
        <end position="849"/>
    </location>
</feature>
<dbReference type="PROSITE" id="PS51831">
    <property type="entry name" value="HD"/>
    <property type="match status" value="1"/>
</dbReference>
<dbReference type="PANTHER" id="PTHR36442">
    <property type="entry name" value="CYCLIC-DI-AMP PHOSPHODIESTERASE PGPH"/>
    <property type="match status" value="1"/>
</dbReference>
<dbReference type="InterPro" id="IPR006675">
    <property type="entry name" value="HDIG_dom"/>
</dbReference>
<feature type="transmembrane region" description="Helical" evidence="2">
    <location>
        <begin position="476"/>
        <end position="498"/>
    </location>
</feature>
<dbReference type="Pfam" id="PF07697">
    <property type="entry name" value="7TMR-HDED"/>
    <property type="match status" value="1"/>
</dbReference>
<feature type="compositionally biased region" description="Polar residues" evidence="1">
    <location>
        <begin position="812"/>
        <end position="838"/>
    </location>
</feature>
<feature type="transmembrane region" description="Helical" evidence="2">
    <location>
        <begin position="454"/>
        <end position="470"/>
    </location>
</feature>
<feature type="transmembrane region" description="Helical" evidence="2">
    <location>
        <begin position="401"/>
        <end position="419"/>
    </location>
</feature>
<evidence type="ECO:0000313" key="5">
    <source>
        <dbReference type="Proteomes" id="UP000014605"/>
    </source>
</evidence>
<dbReference type="InterPro" id="IPR052722">
    <property type="entry name" value="PgpH_phosphodiesterase"/>
</dbReference>
<dbReference type="Pfam" id="PF01966">
    <property type="entry name" value="HD"/>
    <property type="match status" value="1"/>
</dbReference>
<feature type="transmembrane region" description="Helical" evidence="2">
    <location>
        <begin position="34"/>
        <end position="55"/>
    </location>
</feature>
<dbReference type="CDD" id="cd00077">
    <property type="entry name" value="HDc"/>
    <property type="match status" value="1"/>
</dbReference>
<dbReference type="Pfam" id="PF07698">
    <property type="entry name" value="7TM-7TMR_HD"/>
    <property type="match status" value="1"/>
</dbReference>
<dbReference type="InterPro" id="IPR003607">
    <property type="entry name" value="HD/PDEase_dom"/>
</dbReference>
<dbReference type="NCBIfam" id="TIGR00277">
    <property type="entry name" value="HDIG"/>
    <property type="match status" value="1"/>
</dbReference>
<organism evidence="4 5">
    <name type="scientific">Treponema vincentii F0403</name>
    <dbReference type="NCBI Taxonomy" id="1125702"/>
    <lineage>
        <taxon>Bacteria</taxon>
        <taxon>Pseudomonadati</taxon>
        <taxon>Spirochaetota</taxon>
        <taxon>Spirochaetia</taxon>
        <taxon>Spirochaetales</taxon>
        <taxon>Treponemataceae</taxon>
        <taxon>Treponema</taxon>
    </lineage>
</organism>
<evidence type="ECO:0000256" key="1">
    <source>
        <dbReference type="SAM" id="MobiDB-lite"/>
    </source>
</evidence>
<protein>
    <recommendedName>
        <fullName evidence="3">HD domain-containing protein</fullName>
    </recommendedName>
</protein>
<dbReference type="RefSeq" id="WP_016518224.1">
    <property type="nucleotide sequence ID" value="NZ_KE332512.1"/>
</dbReference>
<accession>S3LSJ7</accession>
<dbReference type="HOGENOM" id="CLU_015767_1_2_12"/>
<dbReference type="PATRIC" id="fig|1125702.3.peg.734"/>
<evidence type="ECO:0000256" key="2">
    <source>
        <dbReference type="SAM" id="Phobius"/>
    </source>
</evidence>
<dbReference type="InterPro" id="IPR006674">
    <property type="entry name" value="HD_domain"/>
</dbReference>
<evidence type="ECO:0000259" key="3">
    <source>
        <dbReference type="PROSITE" id="PS51831"/>
    </source>
</evidence>
<reference evidence="4 5" key="1">
    <citation type="submission" date="2013-04" db="EMBL/GenBank/DDBJ databases">
        <title>The Genome Sequence of Treponema vincentii F0403.</title>
        <authorList>
            <consortium name="The Broad Institute Genomics Platform"/>
            <person name="Earl A."/>
            <person name="Ward D."/>
            <person name="Feldgarden M."/>
            <person name="Gevers D."/>
            <person name="Leonetti C."/>
            <person name="Izard J."/>
            <person name="Walker B."/>
            <person name="Young S."/>
            <person name="Zeng Q."/>
            <person name="Gargeya S."/>
            <person name="Fitzgerald M."/>
            <person name="Haas B."/>
            <person name="Abouelleil A."/>
            <person name="Allen A.W."/>
            <person name="Alvarado L."/>
            <person name="Arachchi H.M."/>
            <person name="Berlin A.M."/>
            <person name="Chapman S.B."/>
            <person name="Gainer-Dewar J."/>
            <person name="Goldberg J."/>
            <person name="Griggs A."/>
            <person name="Gujja S."/>
            <person name="Hansen M."/>
            <person name="Howarth C."/>
            <person name="Imamovic A."/>
            <person name="Ireland A."/>
            <person name="Larimer J."/>
            <person name="McCowan C."/>
            <person name="Murphy C."/>
            <person name="Pearson M."/>
            <person name="Poon T.W."/>
            <person name="Priest M."/>
            <person name="Roberts A."/>
            <person name="Saif S."/>
            <person name="Shea T."/>
            <person name="Sisk P."/>
            <person name="Sykes S."/>
            <person name="Wortman J."/>
            <person name="Nusbaum C."/>
            <person name="Birren B."/>
        </authorList>
    </citation>
    <scope>NUCLEOTIDE SEQUENCE [LARGE SCALE GENOMIC DNA]</scope>
    <source>
        <strain evidence="4 5">F0403</strain>
    </source>
</reference>
<name>S3LSJ7_9SPIR</name>
<feature type="transmembrane region" description="Helical" evidence="2">
    <location>
        <begin position="319"/>
        <end position="339"/>
    </location>
</feature>
<dbReference type="AlphaFoldDB" id="S3LSJ7"/>
<feature type="domain" description="HD" evidence="3">
    <location>
        <begin position="534"/>
        <end position="675"/>
    </location>
</feature>
<feature type="transmembrane region" description="Helical" evidence="2">
    <location>
        <begin position="375"/>
        <end position="394"/>
    </location>
</feature>
<feature type="region of interest" description="Disordered" evidence="1">
    <location>
        <begin position="734"/>
        <end position="796"/>
    </location>
</feature>
<dbReference type="EMBL" id="ATFC01000003">
    <property type="protein sequence ID" value="EPF47422.1"/>
    <property type="molecule type" value="Genomic_DNA"/>
</dbReference>
<dbReference type="InterPro" id="IPR011621">
    <property type="entry name" value="Metal-dep_PHydrolase_7TM_intra"/>
</dbReference>
<gene>
    <name evidence="4" type="ORF">HMPREF1222_00699</name>
</gene>